<organism evidence="8 9">
    <name type="scientific">Flammeovirga aprica JL-4</name>
    <dbReference type="NCBI Taxonomy" id="694437"/>
    <lineage>
        <taxon>Bacteria</taxon>
        <taxon>Pseudomonadati</taxon>
        <taxon>Bacteroidota</taxon>
        <taxon>Cytophagia</taxon>
        <taxon>Cytophagales</taxon>
        <taxon>Flammeovirgaceae</taxon>
        <taxon>Flammeovirga</taxon>
    </lineage>
</organism>
<evidence type="ECO:0000256" key="5">
    <source>
        <dbReference type="ARBA" id="ARBA00022801"/>
    </source>
</evidence>
<dbReference type="InterPro" id="IPR000917">
    <property type="entry name" value="Sulfatase_N"/>
</dbReference>
<dbReference type="EMBL" id="JABANE010000064">
    <property type="protein sequence ID" value="NME70445.1"/>
    <property type="molecule type" value="Genomic_DNA"/>
</dbReference>
<name>A0A7X9RXE3_9BACT</name>
<keyword evidence="8" id="KW-0808">Transferase</keyword>
<dbReference type="InterPro" id="IPR050738">
    <property type="entry name" value="Sulfatase"/>
</dbReference>
<dbReference type="GO" id="GO:0016740">
    <property type="term" value="F:transferase activity"/>
    <property type="evidence" value="ECO:0007669"/>
    <property type="project" value="UniProtKB-KW"/>
</dbReference>
<gene>
    <name evidence="8" type="ORF">HHU12_20890</name>
</gene>
<reference evidence="8 9" key="1">
    <citation type="submission" date="2020-04" db="EMBL/GenBank/DDBJ databases">
        <title>Flammeovirga sp. SR4, a novel species isolated from seawater.</title>
        <authorList>
            <person name="Wang X."/>
        </authorList>
    </citation>
    <scope>NUCLEOTIDE SEQUENCE [LARGE SCALE GENOMIC DNA]</scope>
    <source>
        <strain evidence="8 9">ATCC 23126</strain>
    </source>
</reference>
<evidence type="ECO:0000259" key="7">
    <source>
        <dbReference type="Pfam" id="PF00884"/>
    </source>
</evidence>
<feature type="domain" description="Sulfatase N-terminal" evidence="7">
    <location>
        <begin position="27"/>
        <end position="344"/>
    </location>
</feature>
<keyword evidence="9" id="KW-1185">Reference proteome</keyword>
<evidence type="ECO:0000313" key="9">
    <source>
        <dbReference type="Proteomes" id="UP000576082"/>
    </source>
</evidence>
<dbReference type="PROSITE" id="PS00523">
    <property type="entry name" value="SULFATASE_1"/>
    <property type="match status" value="1"/>
</dbReference>
<keyword evidence="5 8" id="KW-0378">Hydrolase</keyword>
<sequence>MIKQLFYIGYFLLFFLLNTSTYAKEPPNIILLFVDDWGWMDVGYRNNKYVTPNINQLKEESMEFTRTYVSTPTCSPSRASILTGKEAVRMQMVRHIVHSNPDGSNDDKFSFWKKDPVQRPSINYLPLEEVTYAEALKEYGYYNAFFGKWHLGHAPYHPIHQGFDEQNGTTNWGHPKSYYPPYFKSGFGEMKEGEFLTDNLTNQTTSFIKDYDKKQPFMISLWYYGVHGPHVGKKEHLDLYKGLPKREQQYGAMVTAVDESIGHIREALKLKGLDENTIIILTSDQGGFFSQAPLSGGKIGGNTLGEGGARVPMLIHTPDPSNHKKEIDTPVSTIDIFPTLMEIASHKKYKNTGIQGVSLWSTINGKKKIKDRNLYFMRSYEDQYASVIQNDWKMVKYHSGKKTLFNIALDQSEKNDLYTIETKVAKELEDALLDWENEVYSTWEKVDPPVN</sequence>
<dbReference type="SUPFAM" id="SSF53649">
    <property type="entry name" value="Alkaline phosphatase-like"/>
    <property type="match status" value="1"/>
</dbReference>
<dbReference type="RefSeq" id="WP_169658683.1">
    <property type="nucleotide sequence ID" value="NZ_JABANE010000064.1"/>
</dbReference>
<dbReference type="InterPro" id="IPR017850">
    <property type="entry name" value="Alkaline_phosphatase_core_sf"/>
</dbReference>
<dbReference type="GO" id="GO:0046872">
    <property type="term" value="F:metal ion binding"/>
    <property type="evidence" value="ECO:0007669"/>
    <property type="project" value="UniProtKB-KW"/>
</dbReference>
<evidence type="ECO:0000256" key="3">
    <source>
        <dbReference type="ARBA" id="ARBA00022723"/>
    </source>
</evidence>
<dbReference type="Gene3D" id="3.30.1120.10">
    <property type="match status" value="1"/>
</dbReference>
<evidence type="ECO:0000256" key="1">
    <source>
        <dbReference type="ARBA" id="ARBA00001913"/>
    </source>
</evidence>
<protein>
    <submittedName>
        <fullName evidence="8">Sulfatase-like hydrolase/transferase</fullName>
    </submittedName>
</protein>
<keyword evidence="6" id="KW-0106">Calcium</keyword>
<dbReference type="InterPro" id="IPR024607">
    <property type="entry name" value="Sulfatase_CS"/>
</dbReference>
<evidence type="ECO:0000256" key="2">
    <source>
        <dbReference type="ARBA" id="ARBA00008779"/>
    </source>
</evidence>
<dbReference type="PANTHER" id="PTHR42693:SF42">
    <property type="entry name" value="ARYLSULFATASE G"/>
    <property type="match status" value="1"/>
</dbReference>
<dbReference type="GO" id="GO:0004065">
    <property type="term" value="F:arylsulfatase activity"/>
    <property type="evidence" value="ECO:0007669"/>
    <property type="project" value="TreeGrafter"/>
</dbReference>
<evidence type="ECO:0000313" key="8">
    <source>
        <dbReference type="EMBL" id="NME70445.1"/>
    </source>
</evidence>
<evidence type="ECO:0000256" key="6">
    <source>
        <dbReference type="ARBA" id="ARBA00022837"/>
    </source>
</evidence>
<evidence type="ECO:0000256" key="4">
    <source>
        <dbReference type="ARBA" id="ARBA00022729"/>
    </source>
</evidence>
<proteinExistence type="inferred from homology"/>
<keyword evidence="4" id="KW-0732">Signal</keyword>
<comment type="caution">
    <text evidence="8">The sequence shown here is derived from an EMBL/GenBank/DDBJ whole genome shotgun (WGS) entry which is preliminary data.</text>
</comment>
<dbReference type="PANTHER" id="PTHR42693">
    <property type="entry name" value="ARYLSULFATASE FAMILY MEMBER"/>
    <property type="match status" value="1"/>
</dbReference>
<comment type="similarity">
    <text evidence="2">Belongs to the sulfatase family.</text>
</comment>
<comment type="cofactor">
    <cofactor evidence="1">
        <name>Ca(2+)</name>
        <dbReference type="ChEBI" id="CHEBI:29108"/>
    </cofactor>
</comment>
<accession>A0A7X9RXE3</accession>
<dbReference type="Proteomes" id="UP000576082">
    <property type="component" value="Unassembled WGS sequence"/>
</dbReference>
<dbReference type="Gene3D" id="3.40.720.10">
    <property type="entry name" value="Alkaline Phosphatase, subunit A"/>
    <property type="match status" value="1"/>
</dbReference>
<dbReference type="AlphaFoldDB" id="A0A7X9RXE3"/>
<keyword evidence="3" id="KW-0479">Metal-binding</keyword>
<dbReference type="Pfam" id="PF00884">
    <property type="entry name" value="Sulfatase"/>
    <property type="match status" value="1"/>
</dbReference>